<gene>
    <name evidence="6" type="ORF">JI435_304620</name>
</gene>
<evidence type="ECO:0000256" key="4">
    <source>
        <dbReference type="ARBA" id="ARBA00023134"/>
    </source>
</evidence>
<dbReference type="Pfam" id="PF01926">
    <property type="entry name" value="MMR_HSR1"/>
    <property type="match status" value="1"/>
</dbReference>
<dbReference type="AlphaFoldDB" id="A0A7U2I269"/>
<evidence type="ECO:0000313" key="6">
    <source>
        <dbReference type="EMBL" id="QRC99073.1"/>
    </source>
</evidence>
<keyword evidence="2" id="KW-0547">Nucleotide-binding</keyword>
<evidence type="ECO:0000256" key="3">
    <source>
        <dbReference type="ARBA" id="ARBA00022842"/>
    </source>
</evidence>
<dbReference type="InterPro" id="IPR052279">
    <property type="entry name" value="EngB_GTPase"/>
</dbReference>
<dbReference type="CDD" id="cd01876">
    <property type="entry name" value="YihA_EngB"/>
    <property type="match status" value="1"/>
</dbReference>
<dbReference type="InterPro" id="IPR027417">
    <property type="entry name" value="P-loop_NTPase"/>
</dbReference>
<evidence type="ECO:0000256" key="1">
    <source>
        <dbReference type="ARBA" id="ARBA00022723"/>
    </source>
</evidence>
<proteinExistence type="predicted"/>
<keyword evidence="4" id="KW-0342">GTP-binding</keyword>
<dbReference type="OrthoDB" id="391988at2759"/>
<organism evidence="6 7">
    <name type="scientific">Phaeosphaeria nodorum (strain SN15 / ATCC MYA-4574 / FGSC 10173)</name>
    <name type="common">Glume blotch fungus</name>
    <name type="synonym">Parastagonospora nodorum</name>
    <dbReference type="NCBI Taxonomy" id="321614"/>
    <lineage>
        <taxon>Eukaryota</taxon>
        <taxon>Fungi</taxon>
        <taxon>Dikarya</taxon>
        <taxon>Ascomycota</taxon>
        <taxon>Pezizomycotina</taxon>
        <taxon>Dothideomycetes</taxon>
        <taxon>Pleosporomycetidae</taxon>
        <taxon>Pleosporales</taxon>
        <taxon>Pleosporineae</taxon>
        <taxon>Phaeosphaeriaceae</taxon>
        <taxon>Parastagonospora</taxon>
    </lineage>
</organism>
<dbReference type="SUPFAM" id="SSF52540">
    <property type="entry name" value="P-loop containing nucleoside triphosphate hydrolases"/>
    <property type="match status" value="1"/>
</dbReference>
<dbReference type="PANTHER" id="PTHR46498">
    <property type="entry name" value="GTP-BINDING PROTEIN 8"/>
    <property type="match status" value="1"/>
</dbReference>
<evidence type="ECO:0000256" key="2">
    <source>
        <dbReference type="ARBA" id="ARBA00022741"/>
    </source>
</evidence>
<dbReference type="PRINTS" id="PR00326">
    <property type="entry name" value="GTP1OBG"/>
</dbReference>
<dbReference type="VEuPathDB" id="FungiDB:JI435_304620"/>
<dbReference type="InterPro" id="IPR006073">
    <property type="entry name" value="GTP-bd"/>
</dbReference>
<protein>
    <recommendedName>
        <fullName evidence="5">EngB-type G domain-containing protein</fullName>
    </recommendedName>
</protein>
<keyword evidence="1" id="KW-0479">Metal-binding</keyword>
<dbReference type="EMBL" id="CP069031">
    <property type="protein sequence ID" value="QRC99073.1"/>
    <property type="molecule type" value="Genomic_DNA"/>
</dbReference>
<dbReference type="Gene3D" id="3.40.50.300">
    <property type="entry name" value="P-loop containing nucleotide triphosphate hydrolases"/>
    <property type="match status" value="1"/>
</dbReference>
<dbReference type="Proteomes" id="UP000663193">
    <property type="component" value="Chromosome 9"/>
</dbReference>
<reference evidence="7" key="1">
    <citation type="journal article" date="2021" name="BMC Genomics">
        <title>Chromosome-level genome assembly and manually-curated proteome of model necrotroph Parastagonospora nodorum Sn15 reveals a genome-wide trove of candidate effector homologs, and redundancy of virulence-related functions within an accessory chromosome.</title>
        <authorList>
            <person name="Bertazzoni S."/>
            <person name="Jones D.A.B."/>
            <person name="Phan H.T."/>
            <person name="Tan K.-C."/>
            <person name="Hane J.K."/>
        </authorList>
    </citation>
    <scope>NUCLEOTIDE SEQUENCE [LARGE SCALE GENOMIC DNA]</scope>
    <source>
        <strain evidence="7">SN15 / ATCC MYA-4574 / FGSC 10173)</strain>
    </source>
</reference>
<keyword evidence="3" id="KW-0460">Magnesium</keyword>
<dbReference type="GO" id="GO:0005525">
    <property type="term" value="F:GTP binding"/>
    <property type="evidence" value="ECO:0007669"/>
    <property type="project" value="UniProtKB-KW"/>
</dbReference>
<name>A0A7U2I269_PHANO</name>
<dbReference type="PANTHER" id="PTHR46498:SF1">
    <property type="entry name" value="GTP-BINDING PROTEIN 8"/>
    <property type="match status" value="1"/>
</dbReference>
<evidence type="ECO:0000313" key="7">
    <source>
        <dbReference type="Proteomes" id="UP000663193"/>
    </source>
</evidence>
<dbReference type="PROSITE" id="PS51706">
    <property type="entry name" value="G_ENGB"/>
    <property type="match status" value="1"/>
</dbReference>
<evidence type="ECO:0000259" key="5">
    <source>
        <dbReference type="PROSITE" id="PS51706"/>
    </source>
</evidence>
<dbReference type="FunFam" id="3.40.50.300:FF:001874">
    <property type="entry name" value="GTP binding protein (EngB), putative"/>
    <property type="match status" value="1"/>
</dbReference>
<dbReference type="GO" id="GO:0046872">
    <property type="term" value="F:metal ion binding"/>
    <property type="evidence" value="ECO:0007669"/>
    <property type="project" value="UniProtKB-KW"/>
</dbReference>
<dbReference type="InterPro" id="IPR030393">
    <property type="entry name" value="G_ENGB_dom"/>
</dbReference>
<feature type="domain" description="EngB-type G" evidence="5">
    <location>
        <begin position="219"/>
        <end position="402"/>
    </location>
</feature>
<keyword evidence="7" id="KW-1185">Reference proteome</keyword>
<sequence length="452" mass="50498">MYSLAPKPRFVCKHCIQHLSRRRSSTGVDLTAPKARTTRRNNGVTWEGLRFRKTKLEASELKEKWSAPKLLAKKPRLVETDVPTREWISYNTNETNVQASRPVGRIRAGRARIPGPKAAAYLKSIEQSFEELLPSAPSIPHRSQQTEDVEPTEVSPMQIASEETKTPAPDHFNWYWQTIPPTGAETVRADNFFLKSQKSQNRPTLLRSIANFREVPESDVPEVAFVGRSNVGKSSLLNAIVDANVKDLLARTSATRGFTKTMNFYGIGPETGVSLKKDKNGRDKIAGPGLVIVDMPGYGEGSLASWGIEIMKYIQSRKQLRRVFVLLDAEHGIKDKDRSLLASLRLAGVSHQVILSKLDKLYIPPGRFATENQHKQRPNPKPKGTLEAVRKMMEDLKPIINPPVGGGALGEILACSSETMVDSKRLGLDHVRYAVLKAVGLEKRRKHKYTQQ</sequence>
<accession>A0A7U2I269</accession>